<dbReference type="EMBL" id="JXNU01000003">
    <property type="protein sequence ID" value="KKF36546.1"/>
    <property type="molecule type" value="Genomic_DNA"/>
</dbReference>
<evidence type="ECO:0000259" key="1">
    <source>
        <dbReference type="Pfam" id="PF22303"/>
    </source>
</evidence>
<dbReference type="Gene3D" id="1.10.510.10">
    <property type="entry name" value="Transferase(Phosphotransferase) domain 1"/>
    <property type="match status" value="1"/>
</dbReference>
<dbReference type="Proteomes" id="UP000033924">
    <property type="component" value="Unassembled WGS sequence"/>
</dbReference>
<sequence>MKITSTIIQTPFLYENHNSHTDIVTEPILGKLIGEGSTAEVFEDVNDSSALYKKYDLAGNHYHEVLEMARKESDLFNAFYGDDASVVIRHGGDVYLRMLHVPGTPLSEIDTADIPDNLESLYLRLICELNELGIIHYDLNTGNMLYDKESERLFPIDFRDIYNEYYSATKNDKEIIDRRLQMRTNDFYSLLNRKYL</sequence>
<evidence type="ECO:0000313" key="4">
    <source>
        <dbReference type="Proteomes" id="UP000033924"/>
    </source>
</evidence>
<accession>A0A0M2KHS6</accession>
<gene>
    <name evidence="2" type="ORF">AV903_20335</name>
    <name evidence="3" type="ORF">SY86_15650</name>
</gene>
<reference evidence="3 4" key="1">
    <citation type="submission" date="2015-01" db="EMBL/GenBank/DDBJ databases">
        <title>Erwinia tracheiphila.</title>
        <authorList>
            <person name="Shapiro L.R."/>
        </authorList>
    </citation>
    <scope>NUCLEOTIDE SEQUENCE [LARGE SCALE GENOMIC DNA]</scope>
    <source>
        <strain evidence="3 4">BuffGH</strain>
    </source>
</reference>
<proteinExistence type="predicted"/>
<feature type="domain" description="Kinase OspG kinase" evidence="1">
    <location>
        <begin position="32"/>
        <end position="183"/>
    </location>
</feature>
<dbReference type="RefSeq" id="WP_016192352.1">
    <property type="nucleotide sequence ID" value="NZ_CP013970.1"/>
</dbReference>
<evidence type="ECO:0000313" key="5">
    <source>
        <dbReference type="Proteomes" id="UP000264980"/>
    </source>
</evidence>
<dbReference type="Gene3D" id="3.30.200.20">
    <property type="entry name" value="Phosphorylase Kinase, domain 1"/>
    <property type="match status" value="1"/>
</dbReference>
<keyword evidence="3" id="KW-0808">Transferase</keyword>
<dbReference type="SUPFAM" id="SSF56112">
    <property type="entry name" value="Protein kinase-like (PK-like)"/>
    <property type="match status" value="1"/>
</dbReference>
<dbReference type="AlphaFoldDB" id="A0A0M2KHS6"/>
<organism evidence="3 4">
    <name type="scientific">Erwinia tracheiphila</name>
    <dbReference type="NCBI Taxonomy" id="65700"/>
    <lineage>
        <taxon>Bacteria</taxon>
        <taxon>Pseudomonadati</taxon>
        <taxon>Pseudomonadota</taxon>
        <taxon>Gammaproteobacteria</taxon>
        <taxon>Enterobacterales</taxon>
        <taxon>Erwiniaceae</taxon>
        <taxon>Erwinia</taxon>
    </lineage>
</organism>
<dbReference type="STRING" id="65700.SY86_15650"/>
<dbReference type="Pfam" id="PF22303">
    <property type="entry name" value="OspG_kinase"/>
    <property type="match status" value="1"/>
</dbReference>
<dbReference type="GO" id="GO:0016301">
    <property type="term" value="F:kinase activity"/>
    <property type="evidence" value="ECO:0007669"/>
    <property type="project" value="UniProtKB-KW"/>
</dbReference>
<dbReference type="InterPro" id="IPR054466">
    <property type="entry name" value="OspG_kinase"/>
</dbReference>
<protein>
    <submittedName>
        <fullName evidence="3">Protein kinase</fullName>
    </submittedName>
</protein>
<dbReference type="Proteomes" id="UP000264980">
    <property type="component" value="Chromosome"/>
</dbReference>
<reference evidence="2 5" key="2">
    <citation type="submission" date="2016-01" db="EMBL/GenBank/DDBJ databases">
        <authorList>
            <person name="Oliw E.H."/>
        </authorList>
    </citation>
    <scope>NUCLEOTIDE SEQUENCE [LARGE SCALE GENOMIC DNA]</scope>
    <source>
        <strain evidence="2 5">MDcuke</strain>
    </source>
</reference>
<dbReference type="InterPro" id="IPR011009">
    <property type="entry name" value="Kinase-like_dom_sf"/>
</dbReference>
<evidence type="ECO:0000313" key="2">
    <source>
        <dbReference type="EMBL" id="AXF77844.1"/>
    </source>
</evidence>
<keyword evidence="3" id="KW-0418">Kinase</keyword>
<name>A0A0M2KHS6_9GAMM</name>
<evidence type="ECO:0000313" key="3">
    <source>
        <dbReference type="EMBL" id="KKF36546.1"/>
    </source>
</evidence>
<dbReference type="PATRIC" id="fig|65700.7.peg.3913"/>
<keyword evidence="4" id="KW-1185">Reference proteome</keyword>
<dbReference type="EMBL" id="CP013970">
    <property type="protein sequence ID" value="AXF77844.1"/>
    <property type="molecule type" value="Genomic_DNA"/>
</dbReference>